<organism evidence="3">
    <name type="scientific">Spumella elongata</name>
    <dbReference type="NCBI Taxonomy" id="89044"/>
    <lineage>
        <taxon>Eukaryota</taxon>
        <taxon>Sar</taxon>
        <taxon>Stramenopiles</taxon>
        <taxon>Ochrophyta</taxon>
        <taxon>Chrysophyceae</taxon>
        <taxon>Chromulinales</taxon>
        <taxon>Chromulinaceae</taxon>
        <taxon>Spumella</taxon>
    </lineage>
</organism>
<keyword evidence="1" id="KW-0175">Coiled coil</keyword>
<evidence type="ECO:0000313" key="3">
    <source>
        <dbReference type="EMBL" id="CAE0296742.1"/>
    </source>
</evidence>
<proteinExistence type="predicted"/>
<dbReference type="EMBL" id="HBIC01050095">
    <property type="protein sequence ID" value="CAE0296742.1"/>
    <property type="molecule type" value="Transcribed_RNA"/>
</dbReference>
<gene>
    <name evidence="3" type="ORF">SELO1098_LOCUS25596</name>
</gene>
<feature type="coiled-coil region" evidence="1">
    <location>
        <begin position="384"/>
        <end position="411"/>
    </location>
</feature>
<accession>A0A7S3MF74</accession>
<reference evidence="3" key="1">
    <citation type="submission" date="2021-01" db="EMBL/GenBank/DDBJ databases">
        <authorList>
            <person name="Corre E."/>
            <person name="Pelletier E."/>
            <person name="Niang G."/>
            <person name="Scheremetjew M."/>
            <person name="Finn R."/>
            <person name="Kale V."/>
            <person name="Holt S."/>
            <person name="Cochrane G."/>
            <person name="Meng A."/>
            <person name="Brown T."/>
            <person name="Cohen L."/>
        </authorList>
    </citation>
    <scope>NUCLEOTIDE SEQUENCE</scope>
    <source>
        <strain evidence="3">CCAP 955/1</strain>
    </source>
</reference>
<protein>
    <submittedName>
        <fullName evidence="3">Uncharacterized protein</fullName>
    </submittedName>
</protein>
<evidence type="ECO:0000256" key="1">
    <source>
        <dbReference type="SAM" id="Coils"/>
    </source>
</evidence>
<sequence>MEAEQVQAMMEQVTEHLMDQISLKFAEQAAQQSAFREEINARFEKLEFRLVALEAKSRSPSPTLFFDATGMPVTPANKGAKSTGDDSSKNNTGNNGGSSTSNTGNSSGNNSGNNAKKPDRRDTMHLHSVKTSEAVSTLPLVHGVLASSDHIRYKKSSIRSFFEFWELVNDYELRERTTLPVNTLIEKTVREHLISTDRSRLGTGKFYSLSREELYNLMQEQFRPADKLDFMKQLENNVEFEFKTNFRPTPEYFRPFYDALLSYISNFTKIFEILSYGSDDLKQNIPRCDSKPGGLVKAFVGKIPFEYGTRTLLLLEDTKWPTLLDFIRDFQKIMDQHKEDAEKARKLRRTFGGTQYEAKKFDQKLQHLQALRAAFADDFDEDIREAAELEAEELDEELDDLLAAAMEQSRGKDFPKKTPYDKNAPQRDPLVCITKLLHGTCTKTPCNYSHKEDLVAKKRLEFMDLIQKQLAAAKPQRTFAPHKVAVLENSYEDDGY</sequence>
<name>A0A7S3MF74_9STRA</name>
<evidence type="ECO:0000256" key="2">
    <source>
        <dbReference type="SAM" id="MobiDB-lite"/>
    </source>
</evidence>
<dbReference type="AlphaFoldDB" id="A0A7S3MF74"/>
<feature type="region of interest" description="Disordered" evidence="2">
    <location>
        <begin position="61"/>
        <end position="121"/>
    </location>
</feature>
<feature type="compositionally biased region" description="Low complexity" evidence="2">
    <location>
        <begin position="90"/>
        <end position="114"/>
    </location>
</feature>